<name>A0A9E7KPR3_9LILI</name>
<dbReference type="Proteomes" id="UP001055439">
    <property type="component" value="Chromosome 8"/>
</dbReference>
<dbReference type="AlphaFoldDB" id="A0A9E7KPR3"/>
<protein>
    <submittedName>
        <fullName evidence="1">Vacuolar import and degradation protein</fullName>
    </submittedName>
</protein>
<keyword evidence="2" id="KW-1185">Reference proteome</keyword>
<sequence length="180" mass="20233">MSNLIYPSIQTAMRSFPPRQRLWIRMLKNLLDLLKAAGSAKRSDQYVICRGGRRATDIRHGGHQASGWLNFPFEAVTLHDWRVTVGGGWTILLEHPVQDAPCLLDPPCGAKPRDQCRLHQDVVGDQIRLDSRGDHLLEHCLGFLVAAGRREGVDHGAVAEHVGFAFRPFHFSEQPEDVVR</sequence>
<accession>A0A9E7KPR3</accession>
<proteinExistence type="predicted"/>
<gene>
    <name evidence="1" type="ORF">MUK42_26330</name>
</gene>
<dbReference type="EMBL" id="CP097510">
    <property type="protein sequence ID" value="URE27037.1"/>
    <property type="molecule type" value="Genomic_DNA"/>
</dbReference>
<evidence type="ECO:0000313" key="2">
    <source>
        <dbReference type="Proteomes" id="UP001055439"/>
    </source>
</evidence>
<evidence type="ECO:0000313" key="1">
    <source>
        <dbReference type="EMBL" id="URE27037.1"/>
    </source>
</evidence>
<reference evidence="1" key="1">
    <citation type="submission" date="2022-05" db="EMBL/GenBank/DDBJ databases">
        <title>The Musa troglodytarum L. genome provides insights into the mechanism of non-climacteric behaviour and enrichment of carotenoids.</title>
        <authorList>
            <person name="Wang J."/>
        </authorList>
    </citation>
    <scope>NUCLEOTIDE SEQUENCE</scope>
    <source>
        <tissue evidence="1">Leaf</tissue>
    </source>
</reference>
<organism evidence="1 2">
    <name type="scientific">Musa troglodytarum</name>
    <name type="common">fe'i banana</name>
    <dbReference type="NCBI Taxonomy" id="320322"/>
    <lineage>
        <taxon>Eukaryota</taxon>
        <taxon>Viridiplantae</taxon>
        <taxon>Streptophyta</taxon>
        <taxon>Embryophyta</taxon>
        <taxon>Tracheophyta</taxon>
        <taxon>Spermatophyta</taxon>
        <taxon>Magnoliopsida</taxon>
        <taxon>Liliopsida</taxon>
        <taxon>Zingiberales</taxon>
        <taxon>Musaceae</taxon>
        <taxon>Musa</taxon>
    </lineage>
</organism>